<name>A0ABN7WLG6_GIGMA</name>
<protein>
    <submittedName>
        <fullName evidence="1">2713_t:CDS:1</fullName>
    </submittedName>
</protein>
<keyword evidence="2" id="KW-1185">Reference proteome</keyword>
<dbReference type="Proteomes" id="UP000789901">
    <property type="component" value="Unassembled WGS sequence"/>
</dbReference>
<sequence length="71" mass="7976">MSNNSAMDTSELEILSNPWEPNTTCTILQESAFANASYDMIKIGDIDGYEKAVTKYLQVGQHQRALRNTLH</sequence>
<evidence type="ECO:0000313" key="2">
    <source>
        <dbReference type="Proteomes" id="UP000789901"/>
    </source>
</evidence>
<comment type="caution">
    <text evidence="1">The sequence shown here is derived from an EMBL/GenBank/DDBJ whole genome shotgun (WGS) entry which is preliminary data.</text>
</comment>
<feature type="non-terminal residue" evidence="1">
    <location>
        <position position="71"/>
    </location>
</feature>
<proteinExistence type="predicted"/>
<gene>
    <name evidence="1" type="ORF">GMARGA_LOCUS31685</name>
</gene>
<dbReference type="EMBL" id="CAJVQB010047930">
    <property type="protein sequence ID" value="CAG8833707.1"/>
    <property type="molecule type" value="Genomic_DNA"/>
</dbReference>
<evidence type="ECO:0000313" key="1">
    <source>
        <dbReference type="EMBL" id="CAG8833707.1"/>
    </source>
</evidence>
<reference evidence="1 2" key="1">
    <citation type="submission" date="2021-06" db="EMBL/GenBank/DDBJ databases">
        <authorList>
            <person name="Kallberg Y."/>
            <person name="Tangrot J."/>
            <person name="Rosling A."/>
        </authorList>
    </citation>
    <scope>NUCLEOTIDE SEQUENCE [LARGE SCALE GENOMIC DNA]</scope>
    <source>
        <strain evidence="1 2">120-4 pot B 10/14</strain>
    </source>
</reference>
<organism evidence="1 2">
    <name type="scientific">Gigaspora margarita</name>
    <dbReference type="NCBI Taxonomy" id="4874"/>
    <lineage>
        <taxon>Eukaryota</taxon>
        <taxon>Fungi</taxon>
        <taxon>Fungi incertae sedis</taxon>
        <taxon>Mucoromycota</taxon>
        <taxon>Glomeromycotina</taxon>
        <taxon>Glomeromycetes</taxon>
        <taxon>Diversisporales</taxon>
        <taxon>Gigasporaceae</taxon>
        <taxon>Gigaspora</taxon>
    </lineage>
</organism>
<accession>A0ABN7WLG6</accession>